<feature type="transmembrane region" description="Helical" evidence="1">
    <location>
        <begin position="12"/>
        <end position="32"/>
    </location>
</feature>
<dbReference type="Pfam" id="PF20108">
    <property type="entry name" value="DUF6498"/>
    <property type="match status" value="1"/>
</dbReference>
<reference evidence="2" key="1">
    <citation type="submission" date="2019-10" db="EMBL/GenBank/DDBJ databases">
        <title>Draft genome sequence of Panacibacter sp. KCS-6.</title>
        <authorList>
            <person name="Yim K.J."/>
        </authorList>
    </citation>
    <scope>NUCLEOTIDE SEQUENCE</scope>
    <source>
        <strain evidence="2">KCS-6</strain>
    </source>
</reference>
<feature type="transmembrane region" description="Helical" evidence="1">
    <location>
        <begin position="79"/>
        <end position="105"/>
    </location>
</feature>
<gene>
    <name evidence="2" type="ORF">GD597_20830</name>
</gene>
<keyword evidence="1" id="KW-1133">Transmembrane helix</keyword>
<feature type="transmembrane region" description="Helical" evidence="1">
    <location>
        <begin position="173"/>
        <end position="206"/>
    </location>
</feature>
<keyword evidence="3" id="KW-1185">Reference proteome</keyword>
<dbReference type="Proteomes" id="UP000598971">
    <property type="component" value="Unassembled WGS sequence"/>
</dbReference>
<feature type="transmembrane region" description="Helical" evidence="1">
    <location>
        <begin position="111"/>
        <end position="128"/>
    </location>
</feature>
<keyword evidence="1" id="KW-0472">Membrane</keyword>
<protein>
    <submittedName>
        <fullName evidence="2">Uncharacterized protein</fullName>
    </submittedName>
</protein>
<accession>A0A8J8FJS9</accession>
<evidence type="ECO:0000256" key="1">
    <source>
        <dbReference type="SAM" id="Phobius"/>
    </source>
</evidence>
<proteinExistence type="predicted"/>
<sequence length="232" mass="26341">MKTFIKRRLTFTDIFWILINLVPLWGVWFAGWNAKEVFLVYCMESIIAGGYNIIMMLATTMVIKKDAWSNGGESTMVSGYFFILFFIVHYGFFVFIQMSLFLSISGIGQDSFGPFALISFILNVGHYLSADTLNLLWLFVAAYGFTVLKDFFVTGAYKTASLNNLLFAPYARIFVQQFCVIIGAFLLAFNLGNVFIMVFVVVKIFFEFLLDFKAIISQKILEASKNNKTGSL</sequence>
<dbReference type="InterPro" id="IPR045466">
    <property type="entry name" value="DUF6498"/>
</dbReference>
<feature type="transmembrane region" description="Helical" evidence="1">
    <location>
        <begin position="38"/>
        <end position="58"/>
    </location>
</feature>
<dbReference type="RefSeq" id="WP_171609874.1">
    <property type="nucleotide sequence ID" value="NZ_WHPF01000021.1"/>
</dbReference>
<name>A0A8J8FJS9_9BACT</name>
<comment type="caution">
    <text evidence="2">The sequence shown here is derived from an EMBL/GenBank/DDBJ whole genome shotgun (WGS) entry which is preliminary data.</text>
</comment>
<keyword evidence="1" id="KW-0812">Transmembrane</keyword>
<feature type="transmembrane region" description="Helical" evidence="1">
    <location>
        <begin position="135"/>
        <end position="153"/>
    </location>
</feature>
<organism evidence="2 3">
    <name type="scientific">Limnovirga soli</name>
    <dbReference type="NCBI Taxonomy" id="2656915"/>
    <lineage>
        <taxon>Bacteria</taxon>
        <taxon>Pseudomonadati</taxon>
        <taxon>Bacteroidota</taxon>
        <taxon>Chitinophagia</taxon>
        <taxon>Chitinophagales</taxon>
        <taxon>Chitinophagaceae</taxon>
        <taxon>Limnovirga</taxon>
    </lineage>
</organism>
<dbReference type="EMBL" id="WHPF01000021">
    <property type="protein sequence ID" value="NNV57922.1"/>
    <property type="molecule type" value="Genomic_DNA"/>
</dbReference>
<evidence type="ECO:0000313" key="2">
    <source>
        <dbReference type="EMBL" id="NNV57922.1"/>
    </source>
</evidence>
<evidence type="ECO:0000313" key="3">
    <source>
        <dbReference type="Proteomes" id="UP000598971"/>
    </source>
</evidence>
<dbReference type="AlphaFoldDB" id="A0A8J8FJS9"/>